<gene>
    <name evidence="1" type="ORF">SHERM_11100</name>
</gene>
<evidence type="ECO:0000313" key="2">
    <source>
        <dbReference type="Proteomes" id="UP001153555"/>
    </source>
</evidence>
<dbReference type="AlphaFoldDB" id="A0A9N7MNI4"/>
<evidence type="ECO:0000313" key="1">
    <source>
        <dbReference type="EMBL" id="CAA0808877.1"/>
    </source>
</evidence>
<proteinExistence type="predicted"/>
<dbReference type="Proteomes" id="UP001153555">
    <property type="component" value="Unassembled WGS sequence"/>
</dbReference>
<reference evidence="1" key="1">
    <citation type="submission" date="2019-12" db="EMBL/GenBank/DDBJ databases">
        <authorList>
            <person name="Scholes J."/>
        </authorList>
    </citation>
    <scope>NUCLEOTIDE SEQUENCE</scope>
</reference>
<dbReference type="EMBL" id="CACSLK010003174">
    <property type="protein sequence ID" value="CAA0808877.1"/>
    <property type="molecule type" value="Genomic_DNA"/>
</dbReference>
<name>A0A9N7MNI4_STRHE</name>
<protein>
    <submittedName>
        <fullName evidence="1">Alpha/beta-Hydrolases superfamily protein</fullName>
    </submittedName>
</protein>
<dbReference type="OrthoDB" id="10471368at2759"/>
<dbReference type="SUPFAM" id="SSF53474">
    <property type="entry name" value="alpha/beta-Hydrolases"/>
    <property type="match status" value="1"/>
</dbReference>
<organism evidence="1 2">
    <name type="scientific">Striga hermonthica</name>
    <name type="common">Purple witchweed</name>
    <name type="synonym">Buchnera hermonthica</name>
    <dbReference type="NCBI Taxonomy" id="68872"/>
    <lineage>
        <taxon>Eukaryota</taxon>
        <taxon>Viridiplantae</taxon>
        <taxon>Streptophyta</taxon>
        <taxon>Embryophyta</taxon>
        <taxon>Tracheophyta</taxon>
        <taxon>Spermatophyta</taxon>
        <taxon>Magnoliopsida</taxon>
        <taxon>eudicotyledons</taxon>
        <taxon>Gunneridae</taxon>
        <taxon>Pentapetalae</taxon>
        <taxon>asterids</taxon>
        <taxon>lamiids</taxon>
        <taxon>Lamiales</taxon>
        <taxon>Orobanchaceae</taxon>
        <taxon>Buchnereae</taxon>
        <taxon>Striga</taxon>
    </lineage>
</organism>
<accession>A0A9N7MNI4</accession>
<sequence length="458" mass="51783">MYDEFLNSASSLRIEVREFDEISNPIYPVGAGRDQEAGGFYLMRVSILTLVVVSSKLVGGRSTLPTSGEKRGRRIRWKRWTSVRERERQRAAAGDNEHPNCKMGTCEAFNRITKHRLHQDMTRPSVDGKMYDEFSNSASSLRIEVREFDEILNPIYPVGTGRDQEAGARCRHREKREDAVFGGRDGRLCEREVEGGDGRQQVADGRLWPIGEDNTKLLKLATIWSMNGFFFEVEGRQRRGMYCTQELYQETHNTIFGAILEWNRTAALSDFVLLRPSGAPRVVLALRGTLLKDPTIGRDIEDDLRFLTWESLKGSVRFERALKSLKEISGRYESNNVCVAGHLLGAGFALQVGKELAKEGVCVEAHLFNPPSISLASGVRAVGEKAGKAWRKVRSMLQTAGNENENRSCDEVVGQAKKKKKWVPHLYVNNSDYICCYYSDPVLETRGLMVMGRIMRMM</sequence>
<comment type="caution">
    <text evidence="1">The sequence shown here is derived from an EMBL/GenBank/DDBJ whole genome shotgun (WGS) entry which is preliminary data.</text>
</comment>
<dbReference type="InterPro" id="IPR029058">
    <property type="entry name" value="AB_hydrolase_fold"/>
</dbReference>
<keyword evidence="2" id="KW-1185">Reference proteome</keyword>
<dbReference type="PANTHER" id="PTHR31479:SF3">
    <property type="entry name" value="ALPHA_BETA-HYDROLASES SUPERFAMILY PROTEIN"/>
    <property type="match status" value="1"/>
</dbReference>
<dbReference type="PANTHER" id="PTHR31479">
    <property type="entry name" value="ALPHA/BETA-HYDROLASES SUPERFAMILY PROTEIN"/>
    <property type="match status" value="1"/>
</dbReference>